<keyword evidence="1" id="KW-0479">Metal-binding</keyword>
<dbReference type="PANTHER" id="PTHR23205:SF0">
    <property type="entry name" value="SPLICING FACTOR 3A SUBUNIT 2"/>
    <property type="match status" value="1"/>
</dbReference>
<name>A0A3M7KX00_AUXPR</name>
<dbReference type="InterPro" id="IPR031781">
    <property type="entry name" value="SF3A2_dom"/>
</dbReference>
<dbReference type="Proteomes" id="UP000279271">
    <property type="component" value="Unassembled WGS sequence"/>
</dbReference>
<dbReference type="Gene3D" id="2.60.40.2690">
    <property type="match status" value="1"/>
</dbReference>
<evidence type="ECO:0000256" key="3">
    <source>
        <dbReference type="ARBA" id="ARBA00022833"/>
    </source>
</evidence>
<evidence type="ECO:0000256" key="1">
    <source>
        <dbReference type="ARBA" id="ARBA00022723"/>
    </source>
</evidence>
<protein>
    <recommendedName>
        <fullName evidence="6">SF3A2 domain-containing protein</fullName>
    </recommendedName>
</protein>
<evidence type="ECO:0000256" key="4">
    <source>
        <dbReference type="ARBA" id="ARBA00023242"/>
    </source>
</evidence>
<dbReference type="GO" id="GO:0005686">
    <property type="term" value="C:U2 snRNP"/>
    <property type="evidence" value="ECO:0007669"/>
    <property type="project" value="TreeGrafter"/>
</dbReference>
<feature type="domain" description="SF3A2" evidence="6">
    <location>
        <begin position="19"/>
        <end position="95"/>
    </location>
</feature>
<keyword evidence="2" id="KW-0863">Zinc-finger</keyword>
<dbReference type="AlphaFoldDB" id="A0A3M7KX00"/>
<evidence type="ECO:0000256" key="5">
    <source>
        <dbReference type="SAM" id="MobiDB-lite"/>
    </source>
</evidence>
<keyword evidence="4" id="KW-0539">Nucleus</keyword>
<dbReference type="GO" id="GO:0071013">
    <property type="term" value="C:catalytic step 2 spliceosome"/>
    <property type="evidence" value="ECO:0007669"/>
    <property type="project" value="TreeGrafter"/>
</dbReference>
<feature type="compositionally biased region" description="Polar residues" evidence="5">
    <location>
        <begin position="106"/>
        <end position="116"/>
    </location>
</feature>
<dbReference type="EMBL" id="QOKY01000196">
    <property type="protein sequence ID" value="RMZ53656.1"/>
    <property type="molecule type" value="Genomic_DNA"/>
</dbReference>
<reference evidence="8" key="1">
    <citation type="journal article" date="2018" name="Algal Res.">
        <title>Characterization of plant carbon substrate utilization by Auxenochlorella protothecoides.</title>
        <authorList>
            <person name="Vogler B.W."/>
            <person name="Starkenburg S.R."/>
            <person name="Sudasinghe N."/>
            <person name="Schambach J.Y."/>
            <person name="Rollin J.A."/>
            <person name="Pattathil S."/>
            <person name="Barry A.N."/>
        </authorList>
    </citation>
    <scope>NUCLEOTIDE SEQUENCE [LARGE SCALE GENOMIC DNA]</scope>
    <source>
        <strain evidence="8">UTEX 25</strain>
    </source>
</reference>
<gene>
    <name evidence="7" type="ORF">APUTEX25_003190</name>
</gene>
<organism evidence="7 8">
    <name type="scientific">Auxenochlorella protothecoides</name>
    <name type="common">Green microalga</name>
    <name type="synonym">Chlorella protothecoides</name>
    <dbReference type="NCBI Taxonomy" id="3075"/>
    <lineage>
        <taxon>Eukaryota</taxon>
        <taxon>Viridiplantae</taxon>
        <taxon>Chlorophyta</taxon>
        <taxon>core chlorophytes</taxon>
        <taxon>Trebouxiophyceae</taxon>
        <taxon>Chlorellales</taxon>
        <taxon>Chlorellaceae</taxon>
        <taxon>Auxenochlorella</taxon>
    </lineage>
</organism>
<dbReference type="GO" id="GO:0000245">
    <property type="term" value="P:spliceosomal complex assembly"/>
    <property type="evidence" value="ECO:0007669"/>
    <property type="project" value="TreeGrafter"/>
</dbReference>
<dbReference type="GO" id="GO:0008270">
    <property type="term" value="F:zinc ion binding"/>
    <property type="evidence" value="ECO:0007669"/>
    <property type="project" value="UniProtKB-KW"/>
</dbReference>
<evidence type="ECO:0000313" key="7">
    <source>
        <dbReference type="EMBL" id="RMZ53656.1"/>
    </source>
</evidence>
<accession>A0A3M7KX00</accession>
<proteinExistence type="predicted"/>
<evidence type="ECO:0000313" key="8">
    <source>
        <dbReference type="Proteomes" id="UP000279271"/>
    </source>
</evidence>
<dbReference type="PANTHER" id="PTHR23205">
    <property type="entry name" value="SPLICING FACTOR 3A SUBUNIT 2"/>
    <property type="match status" value="1"/>
</dbReference>
<dbReference type="InterPro" id="IPR052092">
    <property type="entry name" value="SF3A2"/>
</dbReference>
<comment type="caution">
    <text evidence="7">The sequence shown here is derived from an EMBL/GenBank/DDBJ whole genome shotgun (WGS) entry which is preliminary data.</text>
</comment>
<evidence type="ECO:0000259" key="6">
    <source>
        <dbReference type="Pfam" id="PF16835"/>
    </source>
</evidence>
<feature type="region of interest" description="Disordered" evidence="5">
    <location>
        <begin position="104"/>
        <end position="123"/>
    </location>
</feature>
<sequence>MSFMDAREHGSKPGSGAVSANQEIEYPEIEEGFKPRHRFMSSYEQRKEPWDKHYQYLLFAAEPYEVIAFKVPTLEVDRHQTDRLFSHWDPDSKIYSFQVPFKPQDASGQVGSQVWQQAMAPRE</sequence>
<dbReference type="GO" id="GO:0071004">
    <property type="term" value="C:U2-type prespliceosome"/>
    <property type="evidence" value="ECO:0007669"/>
    <property type="project" value="TreeGrafter"/>
</dbReference>
<feature type="region of interest" description="Disordered" evidence="5">
    <location>
        <begin position="1"/>
        <end position="27"/>
    </location>
</feature>
<feature type="compositionally biased region" description="Basic and acidic residues" evidence="5">
    <location>
        <begin position="1"/>
        <end position="11"/>
    </location>
</feature>
<dbReference type="Pfam" id="PF16835">
    <property type="entry name" value="SF3A2"/>
    <property type="match status" value="1"/>
</dbReference>
<evidence type="ECO:0000256" key="2">
    <source>
        <dbReference type="ARBA" id="ARBA00022771"/>
    </source>
</evidence>
<keyword evidence="3" id="KW-0862">Zinc</keyword>
<dbReference type="SMART" id="SM01050">
    <property type="entry name" value="CactinC_cactus"/>
    <property type="match status" value="1"/>
</dbReference>